<feature type="DNA-binding region" description="OmpR/PhoB-type" evidence="3">
    <location>
        <begin position="1"/>
        <end position="98"/>
    </location>
</feature>
<keyword evidence="2" id="KW-0802">TPR repeat</keyword>
<dbReference type="EMBL" id="JAKGAS010000001">
    <property type="protein sequence ID" value="MCF2947017.1"/>
    <property type="molecule type" value="Genomic_DNA"/>
</dbReference>
<keyword evidence="4" id="KW-0472">Membrane</keyword>
<proteinExistence type="predicted"/>
<dbReference type="SUPFAM" id="SSF46894">
    <property type="entry name" value="C-terminal effector domain of the bipartite response regulators"/>
    <property type="match status" value="1"/>
</dbReference>
<evidence type="ECO:0000256" key="3">
    <source>
        <dbReference type="PROSITE-ProRule" id="PRU01091"/>
    </source>
</evidence>
<dbReference type="InterPro" id="IPR011990">
    <property type="entry name" value="TPR-like_helical_dom_sf"/>
</dbReference>
<protein>
    <submittedName>
        <fullName evidence="6">Winged helix-turn-helix domain-containing protein</fullName>
    </submittedName>
</protein>
<feature type="repeat" description="TPR" evidence="2">
    <location>
        <begin position="408"/>
        <end position="441"/>
    </location>
</feature>
<dbReference type="Gene3D" id="1.10.10.10">
    <property type="entry name" value="Winged helix-like DNA-binding domain superfamily/Winged helix DNA-binding domain"/>
    <property type="match status" value="1"/>
</dbReference>
<keyword evidence="7" id="KW-1185">Reference proteome</keyword>
<dbReference type="Pfam" id="PF00486">
    <property type="entry name" value="Trans_reg_C"/>
    <property type="match status" value="1"/>
</dbReference>
<feature type="domain" description="OmpR/PhoB-type" evidence="5">
    <location>
        <begin position="1"/>
        <end position="98"/>
    </location>
</feature>
<dbReference type="SUPFAM" id="SSF48452">
    <property type="entry name" value="TPR-like"/>
    <property type="match status" value="1"/>
</dbReference>
<feature type="transmembrane region" description="Helical" evidence="4">
    <location>
        <begin position="149"/>
        <end position="169"/>
    </location>
</feature>
<dbReference type="PROSITE" id="PS50005">
    <property type="entry name" value="TPR"/>
    <property type="match status" value="1"/>
</dbReference>
<dbReference type="SMART" id="SM00862">
    <property type="entry name" value="Trans_reg_C"/>
    <property type="match status" value="1"/>
</dbReference>
<organism evidence="6 7">
    <name type="scientific">Paraglaciecola algarum</name>
    <dbReference type="NCBI Taxonomy" id="3050085"/>
    <lineage>
        <taxon>Bacteria</taxon>
        <taxon>Pseudomonadati</taxon>
        <taxon>Pseudomonadota</taxon>
        <taxon>Gammaproteobacteria</taxon>
        <taxon>Alteromonadales</taxon>
        <taxon>Alteromonadaceae</taxon>
        <taxon>Paraglaciecola</taxon>
    </lineage>
</organism>
<evidence type="ECO:0000259" key="5">
    <source>
        <dbReference type="PROSITE" id="PS51755"/>
    </source>
</evidence>
<gene>
    <name evidence="6" type="ORF">L0668_02785</name>
</gene>
<evidence type="ECO:0000256" key="4">
    <source>
        <dbReference type="SAM" id="Phobius"/>
    </source>
</evidence>
<dbReference type="InterPro" id="IPR019734">
    <property type="entry name" value="TPR_rpt"/>
</dbReference>
<accession>A0ABS9D4S9</accession>
<dbReference type="InterPro" id="IPR016032">
    <property type="entry name" value="Sig_transdc_resp-reg_C-effctor"/>
</dbReference>
<sequence>MIYRFNNTEVNLSQFEIRVCDNLVAVEPKVFDLIIYLIQHRDRVISRDELFEQVWQGREVSDTSLSNHVKSARKALGDNGELQCVIKTIRSRGYQFIAELVEDNQSQQFLQSQSLSQSQLQSQTHLNQTSSDEETAFNEEYSQSKSMALTLKLVIFIGLVLCLLSVWLLQKEPAPVVKKAAPTVLVVPFSVSSNQNSTWEPFSDQVTRELIQALRKVSGVNAIAPPSAFTFKDNKIRSYIQHQLPNVDYVLDGVVSEGEEGKLRITVELEDLYSNTVLWDGDYDVQVNHANRFNLQSQVAKSVTDSLQVIILEEEKQQLTQVPTKNLAAYDSYVLGQHQLSLLNHQSVLKAIDYFSNAIDLDPKFEAAYIAKSNAYRILMTYFDQPKKILPKVVASATDLLRINPQSAQVMSLLGLAYVHALQWQEAWDMLSKAKKQDPNLVLTELGFALYYSAMGDATGVKHSLAKANELDPLNEEIADWGLWALMMINELDAAIAWGNAKVKLHPANPYPIMGLSVANYLQGNLAESKRLGLKGVELSGRAPLPLIFLAQNYAAAGNQSKAIELIQEAKGQNEYMCPYETAAVYAILKQPEAMYQLLDTAVDYQSNCLIFAKYDPRFNDFKKDDKYLNLLSSLGL</sequence>
<dbReference type="RefSeq" id="WP_235310531.1">
    <property type="nucleotide sequence ID" value="NZ_JAKGAS010000001.1"/>
</dbReference>
<dbReference type="PROSITE" id="PS51755">
    <property type="entry name" value="OMPR_PHOB"/>
    <property type="match status" value="1"/>
</dbReference>
<evidence type="ECO:0000256" key="1">
    <source>
        <dbReference type="ARBA" id="ARBA00023125"/>
    </source>
</evidence>
<dbReference type="InterPro" id="IPR036388">
    <property type="entry name" value="WH-like_DNA-bd_sf"/>
</dbReference>
<evidence type="ECO:0000313" key="6">
    <source>
        <dbReference type="EMBL" id="MCF2947017.1"/>
    </source>
</evidence>
<name>A0ABS9D4S9_9ALTE</name>
<dbReference type="Proteomes" id="UP001521137">
    <property type="component" value="Unassembled WGS sequence"/>
</dbReference>
<dbReference type="Gene3D" id="1.25.40.10">
    <property type="entry name" value="Tetratricopeptide repeat domain"/>
    <property type="match status" value="2"/>
</dbReference>
<comment type="caution">
    <text evidence="6">The sequence shown here is derived from an EMBL/GenBank/DDBJ whole genome shotgun (WGS) entry which is preliminary data.</text>
</comment>
<dbReference type="CDD" id="cd00383">
    <property type="entry name" value="trans_reg_C"/>
    <property type="match status" value="1"/>
</dbReference>
<dbReference type="InterPro" id="IPR001867">
    <property type="entry name" value="OmpR/PhoB-type_DNA-bd"/>
</dbReference>
<evidence type="ECO:0000313" key="7">
    <source>
        <dbReference type="Proteomes" id="UP001521137"/>
    </source>
</evidence>
<keyword evidence="4" id="KW-0812">Transmembrane</keyword>
<evidence type="ECO:0000256" key="2">
    <source>
        <dbReference type="PROSITE-ProRule" id="PRU00339"/>
    </source>
</evidence>
<reference evidence="6 7" key="1">
    <citation type="submission" date="2022-01" db="EMBL/GenBank/DDBJ databases">
        <title>Paraglaciecola sp. G1-23.</title>
        <authorList>
            <person name="Jin M.S."/>
            <person name="Han D.M."/>
            <person name="Kim H.M."/>
            <person name="Jeon C.O."/>
        </authorList>
    </citation>
    <scope>NUCLEOTIDE SEQUENCE [LARGE SCALE GENOMIC DNA]</scope>
    <source>
        <strain evidence="6 7">G1-23</strain>
    </source>
</reference>
<keyword evidence="1 3" id="KW-0238">DNA-binding</keyword>
<keyword evidence="4" id="KW-1133">Transmembrane helix</keyword>